<dbReference type="SUPFAM" id="SSF53649">
    <property type="entry name" value="Alkaline phosphatase-like"/>
    <property type="match status" value="1"/>
</dbReference>
<keyword evidence="4" id="KW-1185">Reference proteome</keyword>
<evidence type="ECO:0000256" key="2">
    <source>
        <dbReference type="SAM" id="SignalP"/>
    </source>
</evidence>
<dbReference type="GO" id="GO:0016788">
    <property type="term" value="F:hydrolase activity, acting on ester bonds"/>
    <property type="evidence" value="ECO:0007669"/>
    <property type="project" value="InterPro"/>
</dbReference>
<name>A0AAD6V6F3_9AGAR</name>
<protein>
    <submittedName>
        <fullName evidence="3">Phosphoesterase family-domain-containing protein</fullName>
    </submittedName>
</protein>
<feature type="chain" id="PRO_5041926607" evidence="2">
    <location>
        <begin position="23"/>
        <end position="446"/>
    </location>
</feature>
<dbReference type="EMBL" id="JARJCW010000048">
    <property type="protein sequence ID" value="KAJ7204173.1"/>
    <property type="molecule type" value="Genomic_DNA"/>
</dbReference>
<proteinExistence type="predicted"/>
<accession>A0AAD6V6F3</accession>
<dbReference type="InterPro" id="IPR007312">
    <property type="entry name" value="Phosphoesterase"/>
</dbReference>
<sequence length="446" mass="48426">MSPAKFLSAVLLAACSVRLAEAATAQVFAKPSKGPLVQTANYTGFSNNTLNDRKVVKGKVFNRIIQIWLENTDFATAASTEVFESLAEQGIVLTNYNSVTHPSEPNYIAAMGGDFFGSGDDNMYHIPDNITTVVDLLEDKGVSWATYQENMPSDDFYGFLAVAPDYATPSEPAYPYYMRKHNPLIIFDAISQDAERAKRVRNFNDFANDVVNGTLPQWVFVTPNMVNDAHDTDIDFAASFLEYWLFPILTDPRVNDADTLIVLTFDENHTGNEQNTVFTVLLGGAVPVNLRGTTDDTLFTHYSTINTVQANWNLKSLGRQDANPVVSNVFTFVAERTGFRNTHVPAKEVPMFNISGVAPGPLNSAAFVPFAAPDIHARGAGSGGVLLRPGLNTHLTPGSLPKPVDLTALNRTTPWQMNPETTSGKHIIPCDGAACPAIIPPALAGP</sequence>
<dbReference type="GO" id="GO:0009395">
    <property type="term" value="P:phospholipid catabolic process"/>
    <property type="evidence" value="ECO:0007669"/>
    <property type="project" value="TreeGrafter"/>
</dbReference>
<organism evidence="3 4">
    <name type="scientific">Mycena pura</name>
    <dbReference type="NCBI Taxonomy" id="153505"/>
    <lineage>
        <taxon>Eukaryota</taxon>
        <taxon>Fungi</taxon>
        <taxon>Dikarya</taxon>
        <taxon>Basidiomycota</taxon>
        <taxon>Agaricomycotina</taxon>
        <taxon>Agaricomycetes</taxon>
        <taxon>Agaricomycetidae</taxon>
        <taxon>Agaricales</taxon>
        <taxon>Marasmiineae</taxon>
        <taxon>Mycenaceae</taxon>
        <taxon>Mycena</taxon>
    </lineage>
</organism>
<gene>
    <name evidence="3" type="ORF">GGX14DRAFT_551757</name>
</gene>
<dbReference type="PANTHER" id="PTHR31956:SF8">
    <property type="entry name" value="ACID PHOSPHATASE PHOA (AFU_ORTHOLOGUE AFUA_1G03570)"/>
    <property type="match status" value="1"/>
</dbReference>
<comment type="caution">
    <text evidence="3">The sequence shown here is derived from an EMBL/GenBank/DDBJ whole genome shotgun (WGS) entry which is preliminary data.</text>
</comment>
<evidence type="ECO:0000313" key="3">
    <source>
        <dbReference type="EMBL" id="KAJ7204173.1"/>
    </source>
</evidence>
<dbReference type="Gene3D" id="3.40.720.10">
    <property type="entry name" value="Alkaline Phosphatase, subunit A"/>
    <property type="match status" value="1"/>
</dbReference>
<evidence type="ECO:0000256" key="1">
    <source>
        <dbReference type="ARBA" id="ARBA00022801"/>
    </source>
</evidence>
<keyword evidence="2" id="KW-0732">Signal</keyword>
<dbReference type="Pfam" id="PF04185">
    <property type="entry name" value="Phosphoesterase"/>
    <property type="match status" value="1"/>
</dbReference>
<dbReference type="PANTHER" id="PTHR31956">
    <property type="entry name" value="NON-SPECIFIC PHOSPHOLIPASE C4-RELATED"/>
    <property type="match status" value="1"/>
</dbReference>
<evidence type="ECO:0000313" key="4">
    <source>
        <dbReference type="Proteomes" id="UP001219525"/>
    </source>
</evidence>
<dbReference type="AlphaFoldDB" id="A0AAD6V6F3"/>
<keyword evidence="1" id="KW-0378">Hydrolase</keyword>
<dbReference type="Proteomes" id="UP001219525">
    <property type="component" value="Unassembled WGS sequence"/>
</dbReference>
<feature type="signal peptide" evidence="2">
    <location>
        <begin position="1"/>
        <end position="22"/>
    </location>
</feature>
<dbReference type="InterPro" id="IPR017850">
    <property type="entry name" value="Alkaline_phosphatase_core_sf"/>
</dbReference>
<reference evidence="3" key="1">
    <citation type="submission" date="2023-03" db="EMBL/GenBank/DDBJ databases">
        <title>Massive genome expansion in bonnet fungi (Mycena s.s.) driven by repeated elements and novel gene families across ecological guilds.</title>
        <authorList>
            <consortium name="Lawrence Berkeley National Laboratory"/>
            <person name="Harder C.B."/>
            <person name="Miyauchi S."/>
            <person name="Viragh M."/>
            <person name="Kuo A."/>
            <person name="Thoen E."/>
            <person name="Andreopoulos B."/>
            <person name="Lu D."/>
            <person name="Skrede I."/>
            <person name="Drula E."/>
            <person name="Henrissat B."/>
            <person name="Morin E."/>
            <person name="Kohler A."/>
            <person name="Barry K."/>
            <person name="LaButti K."/>
            <person name="Morin E."/>
            <person name="Salamov A."/>
            <person name="Lipzen A."/>
            <person name="Mereny Z."/>
            <person name="Hegedus B."/>
            <person name="Baldrian P."/>
            <person name="Stursova M."/>
            <person name="Weitz H."/>
            <person name="Taylor A."/>
            <person name="Grigoriev I.V."/>
            <person name="Nagy L.G."/>
            <person name="Martin F."/>
            <person name="Kauserud H."/>
        </authorList>
    </citation>
    <scope>NUCLEOTIDE SEQUENCE</scope>
    <source>
        <strain evidence="3">9144</strain>
    </source>
</reference>